<dbReference type="InterPro" id="IPR017871">
    <property type="entry name" value="ABC_transporter-like_CS"/>
</dbReference>
<keyword evidence="7" id="KW-0614">Plasmid</keyword>
<feature type="domain" description="ABC transporter" evidence="6">
    <location>
        <begin position="19"/>
        <end position="249"/>
    </location>
</feature>
<keyword evidence="3" id="KW-0547">Nucleotide-binding</keyword>
<dbReference type="CDD" id="cd03224">
    <property type="entry name" value="ABC_TM1139_LivF_branched"/>
    <property type="match status" value="1"/>
</dbReference>
<dbReference type="Gene3D" id="3.40.50.300">
    <property type="entry name" value="P-loop containing nucleotide triphosphate hydrolases"/>
    <property type="match status" value="1"/>
</dbReference>
<sequence>MPLDGAQASNTATATRRILEVRDLTVRMGPQEILRGVSLDVAEGAIVAVLGANGVGKTTLMRALSGIYRTTGGATVFDGRDMTDSPSHEVVRRGLAQAPEGRQIFGTMTVRENLLLGGRTLRHDRAARMERMLELFPRLRERLAQKAGSLSGGEQQMLCIARALMSKPRLLLLDEPSLGLAPMVVKQIFDLLVQIRGEGTSILLVEQNARAALRVADHAYVMEAGRVTLSGSAADLAADPRVRAAYLGG</sequence>
<gene>
    <name evidence="7" type="ORF">D3093_29235</name>
</gene>
<dbReference type="KEGG" id="aare:D3093_29235"/>
<dbReference type="PANTHER" id="PTHR43820:SF4">
    <property type="entry name" value="HIGH-AFFINITY BRANCHED-CHAIN AMINO ACID TRANSPORT ATP-BINDING PROTEIN LIVF"/>
    <property type="match status" value="1"/>
</dbReference>
<dbReference type="InterPro" id="IPR003439">
    <property type="entry name" value="ABC_transporter-like_ATP-bd"/>
</dbReference>
<dbReference type="PROSITE" id="PS50893">
    <property type="entry name" value="ABC_TRANSPORTER_2"/>
    <property type="match status" value="1"/>
</dbReference>
<evidence type="ECO:0000259" key="6">
    <source>
        <dbReference type="PROSITE" id="PS50893"/>
    </source>
</evidence>
<keyword evidence="4 7" id="KW-0067">ATP-binding</keyword>
<name>A0A4D8PXE2_9PROT</name>
<reference evidence="7 8" key="1">
    <citation type="submission" date="2018-09" db="EMBL/GenBank/DDBJ databases">
        <title>Whole genome based analysis of evolution and adaptive divergence in Indian and Brazilian strains of Azospirillum brasilense.</title>
        <authorList>
            <person name="Singh C."/>
            <person name="Tripathi A.K."/>
        </authorList>
    </citation>
    <scope>NUCLEOTIDE SEQUENCE [LARGE SCALE GENOMIC DNA]</scope>
    <source>
        <strain evidence="7 8">MTCC4035</strain>
        <plasmid evidence="7 8">p3</plasmid>
    </source>
</reference>
<dbReference type="SMART" id="SM00382">
    <property type="entry name" value="AAA"/>
    <property type="match status" value="1"/>
</dbReference>
<dbReference type="PANTHER" id="PTHR43820">
    <property type="entry name" value="HIGH-AFFINITY BRANCHED-CHAIN AMINO ACID TRANSPORT ATP-BINDING PROTEIN LIVF"/>
    <property type="match status" value="1"/>
</dbReference>
<evidence type="ECO:0000256" key="2">
    <source>
        <dbReference type="ARBA" id="ARBA00022448"/>
    </source>
</evidence>
<dbReference type="RefSeq" id="WP_137118185.1">
    <property type="nucleotide sequence ID" value="NZ_CP032324.1"/>
</dbReference>
<evidence type="ECO:0000313" key="8">
    <source>
        <dbReference type="Proteomes" id="UP000298595"/>
    </source>
</evidence>
<accession>A0A4D8PXE2</accession>
<protein>
    <submittedName>
        <fullName evidence="7">ABC transporter ATP-binding protein</fullName>
    </submittedName>
</protein>
<dbReference type="GO" id="GO:0015658">
    <property type="term" value="F:branched-chain amino acid transmembrane transporter activity"/>
    <property type="evidence" value="ECO:0007669"/>
    <property type="project" value="TreeGrafter"/>
</dbReference>
<dbReference type="GO" id="GO:0016887">
    <property type="term" value="F:ATP hydrolysis activity"/>
    <property type="evidence" value="ECO:0007669"/>
    <property type="project" value="InterPro"/>
</dbReference>
<dbReference type="GO" id="GO:0015807">
    <property type="term" value="P:L-amino acid transport"/>
    <property type="evidence" value="ECO:0007669"/>
    <property type="project" value="TreeGrafter"/>
</dbReference>
<evidence type="ECO:0000256" key="4">
    <source>
        <dbReference type="ARBA" id="ARBA00022840"/>
    </source>
</evidence>
<evidence type="ECO:0000256" key="3">
    <source>
        <dbReference type="ARBA" id="ARBA00022741"/>
    </source>
</evidence>
<keyword evidence="2" id="KW-0813">Transport</keyword>
<evidence type="ECO:0000256" key="5">
    <source>
        <dbReference type="ARBA" id="ARBA00022970"/>
    </source>
</evidence>
<dbReference type="Pfam" id="PF00005">
    <property type="entry name" value="ABC_tran"/>
    <property type="match status" value="1"/>
</dbReference>
<geneLocation type="plasmid" evidence="7 8">
    <name>p3</name>
</geneLocation>
<dbReference type="SUPFAM" id="SSF52540">
    <property type="entry name" value="P-loop containing nucleoside triphosphate hydrolases"/>
    <property type="match status" value="1"/>
</dbReference>
<dbReference type="AlphaFoldDB" id="A0A4D8PXE2"/>
<dbReference type="InterPro" id="IPR003593">
    <property type="entry name" value="AAA+_ATPase"/>
</dbReference>
<evidence type="ECO:0000313" key="7">
    <source>
        <dbReference type="EMBL" id="QCN99319.1"/>
    </source>
</evidence>
<dbReference type="Proteomes" id="UP000298595">
    <property type="component" value="Plasmid p3"/>
</dbReference>
<comment type="similarity">
    <text evidence="1">Belongs to the ABC transporter superfamily.</text>
</comment>
<proteinExistence type="inferred from homology"/>
<dbReference type="InterPro" id="IPR052156">
    <property type="entry name" value="BCAA_Transport_ATP-bd_LivF"/>
</dbReference>
<dbReference type="PROSITE" id="PS00211">
    <property type="entry name" value="ABC_TRANSPORTER_1"/>
    <property type="match status" value="1"/>
</dbReference>
<organism evidence="7 8">
    <name type="scientific">Azospirillum argentinense</name>
    <dbReference type="NCBI Taxonomy" id="2970906"/>
    <lineage>
        <taxon>Bacteria</taxon>
        <taxon>Pseudomonadati</taxon>
        <taxon>Pseudomonadota</taxon>
        <taxon>Alphaproteobacteria</taxon>
        <taxon>Rhodospirillales</taxon>
        <taxon>Azospirillaceae</taxon>
        <taxon>Azospirillum</taxon>
    </lineage>
</organism>
<dbReference type="EMBL" id="CP032324">
    <property type="protein sequence ID" value="QCN99319.1"/>
    <property type="molecule type" value="Genomic_DNA"/>
</dbReference>
<evidence type="ECO:0000256" key="1">
    <source>
        <dbReference type="ARBA" id="ARBA00005417"/>
    </source>
</evidence>
<dbReference type="InterPro" id="IPR027417">
    <property type="entry name" value="P-loop_NTPase"/>
</dbReference>
<keyword evidence="5" id="KW-0029">Amino-acid transport</keyword>
<dbReference type="GO" id="GO:0005524">
    <property type="term" value="F:ATP binding"/>
    <property type="evidence" value="ECO:0007669"/>
    <property type="project" value="UniProtKB-KW"/>
</dbReference>